<dbReference type="RefSeq" id="WP_091152537.1">
    <property type="nucleotide sequence ID" value="NZ_FNOT01000003.1"/>
</dbReference>
<keyword evidence="1" id="KW-1133">Transmembrane helix</keyword>
<evidence type="ECO:0000313" key="3">
    <source>
        <dbReference type="Proteomes" id="UP000198921"/>
    </source>
</evidence>
<feature type="transmembrane region" description="Helical" evidence="1">
    <location>
        <begin position="62"/>
        <end position="86"/>
    </location>
</feature>
<organism evidence="2 3">
    <name type="scientific">Geodermatophilus africanus</name>
    <dbReference type="NCBI Taxonomy" id="1137993"/>
    <lineage>
        <taxon>Bacteria</taxon>
        <taxon>Bacillati</taxon>
        <taxon>Actinomycetota</taxon>
        <taxon>Actinomycetes</taxon>
        <taxon>Geodermatophilales</taxon>
        <taxon>Geodermatophilaceae</taxon>
        <taxon>Geodermatophilus</taxon>
    </lineage>
</organism>
<protein>
    <recommendedName>
        <fullName evidence="4">DUF4386 domain-containing protein</fullName>
    </recommendedName>
</protein>
<evidence type="ECO:0000313" key="2">
    <source>
        <dbReference type="EMBL" id="SDX78088.1"/>
    </source>
</evidence>
<feature type="transmembrane region" description="Helical" evidence="1">
    <location>
        <begin position="149"/>
        <end position="171"/>
    </location>
</feature>
<feature type="transmembrane region" description="Helical" evidence="1">
    <location>
        <begin position="98"/>
        <end position="119"/>
    </location>
</feature>
<name>A0A1H3EIQ7_9ACTN</name>
<feature type="transmembrane region" description="Helical" evidence="1">
    <location>
        <begin position="183"/>
        <end position="203"/>
    </location>
</feature>
<evidence type="ECO:0000256" key="1">
    <source>
        <dbReference type="SAM" id="Phobius"/>
    </source>
</evidence>
<gene>
    <name evidence="2" type="ORF">SAMN05660209_01214</name>
</gene>
<dbReference type="STRING" id="1137993.SAMN05660209_01214"/>
<proteinExistence type="predicted"/>
<keyword evidence="3" id="KW-1185">Reference proteome</keyword>
<evidence type="ECO:0008006" key="4">
    <source>
        <dbReference type="Google" id="ProtNLM"/>
    </source>
</evidence>
<accession>A0A1H3EIQ7</accession>
<keyword evidence="1" id="KW-0472">Membrane</keyword>
<reference evidence="3" key="1">
    <citation type="submission" date="2016-10" db="EMBL/GenBank/DDBJ databases">
        <authorList>
            <person name="Varghese N."/>
            <person name="Submissions S."/>
        </authorList>
    </citation>
    <scope>NUCLEOTIDE SEQUENCE [LARGE SCALE GENOMIC DNA]</scope>
    <source>
        <strain evidence="3">DSM 45422</strain>
    </source>
</reference>
<dbReference type="OrthoDB" id="1176146at2"/>
<sequence>MSTTVDAPAATRPPMDRMRRTSLAAGILYLVTFVSIPTLALYQDVRGKTDFVLGAGSDTGVLVAASSEVVVALAGIGTAVVLFPVAKRVSETAALGFVASRVVEGALIIVGVVSVLTLLTLRTDVAGTAGADPASLLTAGHTLAAAYDWTFLLSQSLMPVFNALCLGYVLYRSRLVPRVLPTLGLIGAPLLLASDTAILFGLYDRAAPIAVLAALPIAVWEFSLGVYLTVKGFRPSAVAALTPGAANRTSRPSPA</sequence>
<dbReference type="Proteomes" id="UP000198921">
    <property type="component" value="Unassembled WGS sequence"/>
</dbReference>
<dbReference type="AlphaFoldDB" id="A0A1H3EIQ7"/>
<dbReference type="EMBL" id="FNOT01000003">
    <property type="protein sequence ID" value="SDX78088.1"/>
    <property type="molecule type" value="Genomic_DNA"/>
</dbReference>
<dbReference type="InterPro" id="IPR025495">
    <property type="entry name" value="DUF4386"/>
</dbReference>
<dbReference type="Pfam" id="PF14329">
    <property type="entry name" value="DUF4386"/>
    <property type="match status" value="1"/>
</dbReference>
<keyword evidence="1" id="KW-0812">Transmembrane</keyword>
<feature type="transmembrane region" description="Helical" evidence="1">
    <location>
        <begin position="21"/>
        <end position="42"/>
    </location>
</feature>
<feature type="transmembrane region" description="Helical" evidence="1">
    <location>
        <begin position="209"/>
        <end position="230"/>
    </location>
</feature>